<keyword evidence="3" id="KW-1185">Reference proteome</keyword>
<evidence type="ECO:0000259" key="1">
    <source>
        <dbReference type="Pfam" id="PF12728"/>
    </source>
</evidence>
<accession>A0ABT5IF53</accession>
<reference evidence="2 3" key="1">
    <citation type="submission" date="2023-01" db="EMBL/GenBank/DDBJ databases">
        <title>Novel species of the genus Asticcacaulis isolated from rivers.</title>
        <authorList>
            <person name="Lu H."/>
        </authorList>
    </citation>
    <scope>NUCLEOTIDE SEQUENCE [LARGE SCALE GENOMIC DNA]</scope>
    <source>
        <strain evidence="2 3">DXS10W</strain>
    </source>
</reference>
<dbReference type="EMBL" id="JAQQKW010000006">
    <property type="protein sequence ID" value="MDC7694822.1"/>
    <property type="molecule type" value="Genomic_DNA"/>
</dbReference>
<dbReference type="RefSeq" id="WP_272741530.1">
    <property type="nucleotide sequence ID" value="NZ_JAQQKW010000006.1"/>
</dbReference>
<proteinExistence type="predicted"/>
<comment type="caution">
    <text evidence="2">The sequence shown here is derived from an EMBL/GenBank/DDBJ whole genome shotgun (WGS) entry which is preliminary data.</text>
</comment>
<dbReference type="Proteomes" id="UP001216595">
    <property type="component" value="Unassembled WGS sequence"/>
</dbReference>
<protein>
    <submittedName>
        <fullName evidence="2">Helix-turn-helix domain-containing protein</fullName>
    </submittedName>
</protein>
<evidence type="ECO:0000313" key="3">
    <source>
        <dbReference type="Proteomes" id="UP001216595"/>
    </source>
</evidence>
<organism evidence="2 3">
    <name type="scientific">Asticcacaulis currens</name>
    <dbReference type="NCBI Taxonomy" id="2984210"/>
    <lineage>
        <taxon>Bacteria</taxon>
        <taxon>Pseudomonadati</taxon>
        <taxon>Pseudomonadota</taxon>
        <taxon>Alphaproteobacteria</taxon>
        <taxon>Caulobacterales</taxon>
        <taxon>Caulobacteraceae</taxon>
        <taxon>Asticcacaulis</taxon>
    </lineage>
</organism>
<dbReference type="InterPro" id="IPR009061">
    <property type="entry name" value="DNA-bd_dom_put_sf"/>
</dbReference>
<sequence>MSELLNTVQAASRLNLSPSTLNKARLTGDGPRFVKLGTAVRYRPEDLDAWVSGQVRKSTSDTTGEA</sequence>
<gene>
    <name evidence="2" type="ORF">PQU94_11075</name>
</gene>
<dbReference type="SUPFAM" id="SSF46955">
    <property type="entry name" value="Putative DNA-binding domain"/>
    <property type="match status" value="1"/>
</dbReference>
<feature type="domain" description="Helix-turn-helix" evidence="1">
    <location>
        <begin position="4"/>
        <end position="54"/>
    </location>
</feature>
<dbReference type="Pfam" id="PF12728">
    <property type="entry name" value="HTH_17"/>
    <property type="match status" value="1"/>
</dbReference>
<dbReference type="InterPro" id="IPR041657">
    <property type="entry name" value="HTH_17"/>
</dbReference>
<evidence type="ECO:0000313" key="2">
    <source>
        <dbReference type="EMBL" id="MDC7694822.1"/>
    </source>
</evidence>
<name>A0ABT5IF53_9CAUL</name>